<keyword evidence="3" id="KW-1185">Reference proteome</keyword>
<dbReference type="EMBL" id="BAABGT010000063">
    <property type="protein sequence ID" value="GAA4551025.1"/>
    <property type="molecule type" value="Genomic_DNA"/>
</dbReference>
<organism evidence="2 3">
    <name type="scientific">Pseudonocardia xishanensis</name>
    <dbReference type="NCBI Taxonomy" id="630995"/>
    <lineage>
        <taxon>Bacteria</taxon>
        <taxon>Bacillati</taxon>
        <taxon>Actinomycetota</taxon>
        <taxon>Actinomycetes</taxon>
        <taxon>Pseudonocardiales</taxon>
        <taxon>Pseudonocardiaceae</taxon>
        <taxon>Pseudonocardia</taxon>
    </lineage>
</organism>
<feature type="compositionally biased region" description="Low complexity" evidence="1">
    <location>
        <begin position="67"/>
        <end position="78"/>
    </location>
</feature>
<evidence type="ECO:0000256" key="1">
    <source>
        <dbReference type="SAM" id="MobiDB-lite"/>
    </source>
</evidence>
<evidence type="ECO:0000313" key="2">
    <source>
        <dbReference type="EMBL" id="GAA4551025.1"/>
    </source>
</evidence>
<evidence type="ECO:0000313" key="3">
    <source>
        <dbReference type="Proteomes" id="UP001501598"/>
    </source>
</evidence>
<gene>
    <name evidence="2" type="ORF">GCM10023175_42150</name>
</gene>
<proteinExistence type="predicted"/>
<sequence length="117" mass="12798">MAKYAVNDDAVDHARELIDKKRYAARSRGGDVQPPQPRTAPSTSRPIPGPSTAWHLGFTEGAQAKRPSAATPSCSATSRGSHRMGIIACHYRAAEWGRKDIELAAHDLLQHLDDSRR</sequence>
<name>A0ABP8RVG6_9PSEU</name>
<comment type="caution">
    <text evidence="2">The sequence shown here is derived from an EMBL/GenBank/DDBJ whole genome shotgun (WGS) entry which is preliminary data.</text>
</comment>
<dbReference type="Proteomes" id="UP001501598">
    <property type="component" value="Unassembled WGS sequence"/>
</dbReference>
<accession>A0ABP8RVG6</accession>
<protein>
    <submittedName>
        <fullName evidence="2">Uncharacterized protein</fullName>
    </submittedName>
</protein>
<feature type="region of interest" description="Disordered" evidence="1">
    <location>
        <begin position="19"/>
        <end position="81"/>
    </location>
</feature>
<reference evidence="3" key="1">
    <citation type="journal article" date="2019" name="Int. J. Syst. Evol. Microbiol.">
        <title>The Global Catalogue of Microorganisms (GCM) 10K type strain sequencing project: providing services to taxonomists for standard genome sequencing and annotation.</title>
        <authorList>
            <consortium name="The Broad Institute Genomics Platform"/>
            <consortium name="The Broad Institute Genome Sequencing Center for Infectious Disease"/>
            <person name="Wu L."/>
            <person name="Ma J."/>
        </authorList>
    </citation>
    <scope>NUCLEOTIDE SEQUENCE [LARGE SCALE GENOMIC DNA]</scope>
    <source>
        <strain evidence="3">JCM 17906</strain>
    </source>
</reference>